<dbReference type="GO" id="GO:0020037">
    <property type="term" value="F:heme binding"/>
    <property type="evidence" value="ECO:0007669"/>
    <property type="project" value="UniProtKB-UniRule"/>
</dbReference>
<accession>A0A9P0M700</accession>
<dbReference type="SMART" id="SM01117">
    <property type="entry name" value="Cyt-b5"/>
    <property type="match status" value="1"/>
</dbReference>
<dbReference type="PANTHER" id="PTHR16740:SF1">
    <property type="entry name" value="CYTOCHROME B5-RELATED PROTEIN-RELATED"/>
    <property type="match status" value="1"/>
</dbReference>
<keyword evidence="6" id="KW-0812">Transmembrane</keyword>
<feature type="transmembrane region" description="Helical" evidence="6">
    <location>
        <begin position="330"/>
        <end position="350"/>
    </location>
</feature>
<dbReference type="GO" id="GO:0046872">
    <property type="term" value="F:metal ion binding"/>
    <property type="evidence" value="ECO:0007669"/>
    <property type="project" value="UniProtKB-UniRule"/>
</dbReference>
<protein>
    <recommendedName>
        <fullName evidence="5">Cytochrome b5-related protein</fullName>
    </recommendedName>
</protein>
<dbReference type="InterPro" id="IPR036400">
    <property type="entry name" value="Cyt_B5-like_heme/steroid_sf"/>
</dbReference>
<feature type="transmembrane region" description="Helical" evidence="6">
    <location>
        <begin position="272"/>
        <end position="295"/>
    </location>
</feature>
<dbReference type="InterPro" id="IPR005804">
    <property type="entry name" value="FA_desaturase_dom"/>
</dbReference>
<evidence type="ECO:0000256" key="5">
    <source>
        <dbReference type="ARBA" id="ARBA00073492"/>
    </source>
</evidence>
<dbReference type="PANTHER" id="PTHR16740">
    <property type="entry name" value="CYTOCHROME B5-RELATED PROTEIN-RELATED"/>
    <property type="match status" value="1"/>
</dbReference>
<feature type="transmembrane region" description="Helical" evidence="6">
    <location>
        <begin position="196"/>
        <end position="215"/>
    </location>
</feature>
<dbReference type="PROSITE" id="PS50255">
    <property type="entry name" value="CYTOCHROME_B5_2"/>
    <property type="match status" value="1"/>
</dbReference>
<dbReference type="InterPro" id="IPR018506">
    <property type="entry name" value="Cyt_B5_heme-BS"/>
</dbReference>
<keyword evidence="1 6" id="KW-0349">Heme</keyword>
<proteinExistence type="inferred from homology"/>
<dbReference type="Gene3D" id="3.10.120.10">
    <property type="entry name" value="Cytochrome b5-like heme/steroid binding domain"/>
    <property type="match status" value="1"/>
</dbReference>
<reference evidence="8" key="1">
    <citation type="submission" date="2022-03" db="EMBL/GenBank/DDBJ databases">
        <authorList>
            <person name="Sayadi A."/>
        </authorList>
    </citation>
    <scope>NUCLEOTIDE SEQUENCE</scope>
</reference>
<dbReference type="FunFam" id="3.10.120.10:FF:000020">
    <property type="entry name" value="Cytochrome b5-related protein"/>
    <property type="match status" value="1"/>
</dbReference>
<dbReference type="Pfam" id="PF00173">
    <property type="entry name" value="Cyt-b5"/>
    <property type="match status" value="1"/>
</dbReference>
<dbReference type="InterPro" id="IPR053100">
    <property type="entry name" value="Cytochrome_b5-related"/>
</dbReference>
<dbReference type="OrthoDB" id="260519at2759"/>
<feature type="domain" description="Cytochrome b5 heme-binding" evidence="7">
    <location>
        <begin position="52"/>
        <end position="128"/>
    </location>
</feature>
<comment type="caution">
    <text evidence="6">Lacks conserved residue(s) required for the propagation of feature annotation.</text>
</comment>
<dbReference type="Pfam" id="PF00487">
    <property type="entry name" value="FA_desaturase"/>
    <property type="match status" value="1"/>
</dbReference>
<dbReference type="InterPro" id="IPR001199">
    <property type="entry name" value="Cyt_B5-like_heme/steroid-bd"/>
</dbReference>
<feature type="transmembrane region" description="Helical" evidence="6">
    <location>
        <begin position="307"/>
        <end position="325"/>
    </location>
</feature>
<dbReference type="Proteomes" id="UP001152888">
    <property type="component" value="Unassembled WGS sequence"/>
</dbReference>
<sequence>MNGLHIEHLTSIVQNEISSLKQLYQQKQYDKSLDKLSSLGIKYPKFRDHPLHNGHMWLESKRIDDGAEGLWRIHDQLYDFSDFVHDHPGGKDWLRLTKGTDITEAFESHHISAVPSTLLPQYLVRDAKVPRNSPFTFNENGFYNLLKRKIYEKLKTLPKTSSDRSKHITDFLLISYIVFSYIGFAILAAYFRSFAIGGVAGIVLALTAIAAHNFFHQRDNFRMYYFDFTMMRHKEWRISHALSHHLYTNTVYDLEISALEPFLQYLPTEKSLIFRFASWIYSPIVYAFVYIAFYLKAIIQSLILGEKIPLSLLLPFTVLGAMIAFTNESVIFCTIMFFWIIITSSIYFGIVGVNAAHHHPDIFHDGDTPRPKDQMDWGIFQIDAVRDRKDINSSYFLVLTNFGDHTLHHLFPTIDHGYLQYLYPEFFETCQEFGIRYETTTQLELVKGQYRQLAKHKPNPFPPGHIQPT</sequence>
<evidence type="ECO:0000256" key="3">
    <source>
        <dbReference type="ARBA" id="ARBA00023004"/>
    </source>
</evidence>
<evidence type="ECO:0000256" key="6">
    <source>
        <dbReference type="RuleBase" id="RU362121"/>
    </source>
</evidence>
<dbReference type="EMBL" id="CAKOFQ010007955">
    <property type="protein sequence ID" value="CAH2010245.1"/>
    <property type="molecule type" value="Genomic_DNA"/>
</dbReference>
<feature type="transmembrane region" description="Helical" evidence="6">
    <location>
        <begin position="171"/>
        <end position="190"/>
    </location>
</feature>
<name>A0A9P0M700_ACAOB</name>
<keyword evidence="6" id="KW-0472">Membrane</keyword>
<dbReference type="SUPFAM" id="SSF55856">
    <property type="entry name" value="Cytochrome b5-like heme/steroid binding domain"/>
    <property type="match status" value="1"/>
</dbReference>
<gene>
    <name evidence="8" type="ORF">ACAOBT_LOCUS31401</name>
</gene>
<keyword evidence="3 6" id="KW-0408">Iron</keyword>
<evidence type="ECO:0000313" key="9">
    <source>
        <dbReference type="Proteomes" id="UP001152888"/>
    </source>
</evidence>
<dbReference type="PROSITE" id="PS00191">
    <property type="entry name" value="CYTOCHROME_B5_1"/>
    <property type="match status" value="1"/>
</dbReference>
<keyword evidence="9" id="KW-1185">Reference proteome</keyword>
<keyword evidence="2 6" id="KW-0479">Metal-binding</keyword>
<dbReference type="GO" id="GO:0006629">
    <property type="term" value="P:lipid metabolic process"/>
    <property type="evidence" value="ECO:0007669"/>
    <property type="project" value="InterPro"/>
</dbReference>
<comment type="function">
    <text evidence="4">May play a role in muscle cell metabolism.</text>
</comment>
<evidence type="ECO:0000256" key="2">
    <source>
        <dbReference type="ARBA" id="ARBA00022723"/>
    </source>
</evidence>
<evidence type="ECO:0000313" key="8">
    <source>
        <dbReference type="EMBL" id="CAH2010245.1"/>
    </source>
</evidence>
<dbReference type="AlphaFoldDB" id="A0A9P0M700"/>
<evidence type="ECO:0000259" key="7">
    <source>
        <dbReference type="PROSITE" id="PS50255"/>
    </source>
</evidence>
<keyword evidence="6" id="KW-1133">Transmembrane helix</keyword>
<comment type="caution">
    <text evidence="8">The sequence shown here is derived from an EMBL/GenBank/DDBJ whole genome shotgun (WGS) entry which is preliminary data.</text>
</comment>
<comment type="similarity">
    <text evidence="6">Belongs to the cytochrome b5 family.</text>
</comment>
<organism evidence="8 9">
    <name type="scientific">Acanthoscelides obtectus</name>
    <name type="common">Bean weevil</name>
    <name type="synonym">Bruchus obtectus</name>
    <dbReference type="NCBI Taxonomy" id="200917"/>
    <lineage>
        <taxon>Eukaryota</taxon>
        <taxon>Metazoa</taxon>
        <taxon>Ecdysozoa</taxon>
        <taxon>Arthropoda</taxon>
        <taxon>Hexapoda</taxon>
        <taxon>Insecta</taxon>
        <taxon>Pterygota</taxon>
        <taxon>Neoptera</taxon>
        <taxon>Endopterygota</taxon>
        <taxon>Coleoptera</taxon>
        <taxon>Polyphaga</taxon>
        <taxon>Cucujiformia</taxon>
        <taxon>Chrysomeloidea</taxon>
        <taxon>Chrysomelidae</taxon>
        <taxon>Bruchinae</taxon>
        <taxon>Bruchini</taxon>
        <taxon>Acanthoscelides</taxon>
    </lineage>
</organism>
<evidence type="ECO:0000256" key="4">
    <source>
        <dbReference type="ARBA" id="ARBA00055674"/>
    </source>
</evidence>
<evidence type="ECO:0000256" key="1">
    <source>
        <dbReference type="ARBA" id="ARBA00022617"/>
    </source>
</evidence>